<dbReference type="InterPro" id="IPR000719">
    <property type="entry name" value="Prot_kinase_dom"/>
</dbReference>
<evidence type="ECO:0000256" key="5">
    <source>
        <dbReference type="ARBA" id="ARBA00022777"/>
    </source>
</evidence>
<dbReference type="EC" id="2.7.11.1" evidence="1"/>
<dbReference type="Proteomes" id="UP000516320">
    <property type="component" value="Chromosome"/>
</dbReference>
<dbReference type="PANTHER" id="PTHR43289">
    <property type="entry name" value="MITOGEN-ACTIVATED PROTEIN KINASE KINASE KINASE 20-RELATED"/>
    <property type="match status" value="1"/>
</dbReference>
<dbReference type="EMBL" id="CP046884">
    <property type="protein sequence ID" value="QNQ89818.1"/>
    <property type="molecule type" value="Genomic_DNA"/>
</dbReference>
<gene>
    <name evidence="8" type="ORF">GP475_03495</name>
</gene>
<dbReference type="GO" id="GO:0005524">
    <property type="term" value="F:ATP binding"/>
    <property type="evidence" value="ECO:0007669"/>
    <property type="project" value="UniProtKB-KW"/>
</dbReference>
<dbReference type="GO" id="GO:0004674">
    <property type="term" value="F:protein serine/threonine kinase activity"/>
    <property type="evidence" value="ECO:0007669"/>
    <property type="project" value="UniProtKB-KW"/>
</dbReference>
<name>A0A7H0SMP3_9CORY</name>
<keyword evidence="2" id="KW-0723">Serine/threonine-protein kinase</keyword>
<dbReference type="SMART" id="SM00220">
    <property type="entry name" value="S_TKc"/>
    <property type="match status" value="1"/>
</dbReference>
<dbReference type="Gene3D" id="1.10.510.10">
    <property type="entry name" value="Transferase(Phosphotransferase) domain 1"/>
    <property type="match status" value="1"/>
</dbReference>
<dbReference type="PROSITE" id="PS50011">
    <property type="entry name" value="PROTEIN_KINASE_DOM"/>
    <property type="match status" value="1"/>
</dbReference>
<dbReference type="PANTHER" id="PTHR43289:SF6">
    <property type="entry name" value="SERINE_THREONINE-PROTEIN KINASE NEKL-3"/>
    <property type="match status" value="1"/>
</dbReference>
<evidence type="ECO:0000256" key="1">
    <source>
        <dbReference type="ARBA" id="ARBA00012513"/>
    </source>
</evidence>
<dbReference type="InterPro" id="IPR008271">
    <property type="entry name" value="Ser/Thr_kinase_AS"/>
</dbReference>
<keyword evidence="9" id="KW-1185">Reference proteome</keyword>
<dbReference type="AlphaFoldDB" id="A0A7H0SMP3"/>
<evidence type="ECO:0000256" key="2">
    <source>
        <dbReference type="ARBA" id="ARBA00022527"/>
    </source>
</evidence>
<reference evidence="8 9" key="1">
    <citation type="submission" date="2019-12" db="EMBL/GenBank/DDBJ databases">
        <title>Corynebacterium sp. nov., isolated from feces of the Anser Albifrons in China.</title>
        <authorList>
            <person name="Liu Q."/>
        </authorList>
    </citation>
    <scope>NUCLEOTIDE SEQUENCE [LARGE SCALE GENOMIC DNA]</scope>
    <source>
        <strain evidence="8 9">4H37-19</strain>
    </source>
</reference>
<evidence type="ECO:0000313" key="9">
    <source>
        <dbReference type="Proteomes" id="UP000516320"/>
    </source>
</evidence>
<evidence type="ECO:0000256" key="4">
    <source>
        <dbReference type="ARBA" id="ARBA00022741"/>
    </source>
</evidence>
<evidence type="ECO:0000313" key="8">
    <source>
        <dbReference type="EMBL" id="QNQ89818.1"/>
    </source>
</evidence>
<keyword evidence="6" id="KW-0067">ATP-binding</keyword>
<evidence type="ECO:0000256" key="6">
    <source>
        <dbReference type="ARBA" id="ARBA00022840"/>
    </source>
</evidence>
<dbReference type="KEGG" id="cpoy:GP475_03495"/>
<sequence length="515" mass="57586">MSDVSPFLRISQHLDDYEVDILLYLAPTVQVYLVWNTILDRYECLKLLTPQGHLSLDRMWAEARQVSRSGLPGVVPVYSSGFYHHSDSRSYPWFTMAYGEMGDLATFVRRMSDNGWSREEQLTVLWDLFRQVGHTLDELHHRSPPIIHGDIKPANIVVSGLGAGKYRALISDFGLDLRSGQTTSPRGTPHYMSPESFGPHSANPARDRYVFAVLVFEFLSGSRPFHLNKKLKNSSSPLAEYQRIQSSEVRPQFSRVCSLPGARNADNVFYRALSVDPERRYSSNAEFLDQLEKCLQLFRAVKTTANMVDGSRCRGSALRVNSFSLYQKSQNSLPEGSLSLPGDCPSTEVLSALNSEQNEFGTYNFAEFPAEESFPDDISVDEGCSLSINLENPGLNQEDGMLYIFNPPGSRDKAQVTQNKSEAQEKFLGKGSFIRGEYVLTPEVTLQITITQDYWDKANKRSTVCSIQDKANNVLILQVNRGATLEQLSGTGSGISSLQLRCGAGIVLLRNWQSS</sequence>
<proteinExistence type="predicted"/>
<keyword evidence="4" id="KW-0547">Nucleotide-binding</keyword>
<accession>A0A7H0SMP3</accession>
<keyword evidence="5 8" id="KW-0418">Kinase</keyword>
<dbReference type="RefSeq" id="WP_187975274.1">
    <property type="nucleotide sequence ID" value="NZ_CP046884.1"/>
</dbReference>
<feature type="domain" description="Protein kinase" evidence="7">
    <location>
        <begin position="17"/>
        <end position="298"/>
    </location>
</feature>
<dbReference type="Pfam" id="PF00069">
    <property type="entry name" value="Pkinase"/>
    <property type="match status" value="1"/>
</dbReference>
<organism evidence="8 9">
    <name type="scientific">Corynebacterium poyangense</name>
    <dbReference type="NCBI Taxonomy" id="2684405"/>
    <lineage>
        <taxon>Bacteria</taxon>
        <taxon>Bacillati</taxon>
        <taxon>Actinomycetota</taxon>
        <taxon>Actinomycetes</taxon>
        <taxon>Mycobacteriales</taxon>
        <taxon>Corynebacteriaceae</taxon>
        <taxon>Corynebacterium</taxon>
    </lineage>
</organism>
<dbReference type="PROSITE" id="PS00108">
    <property type="entry name" value="PROTEIN_KINASE_ST"/>
    <property type="match status" value="1"/>
</dbReference>
<evidence type="ECO:0000259" key="7">
    <source>
        <dbReference type="PROSITE" id="PS50011"/>
    </source>
</evidence>
<evidence type="ECO:0000256" key="3">
    <source>
        <dbReference type="ARBA" id="ARBA00022679"/>
    </source>
</evidence>
<dbReference type="SUPFAM" id="SSF56112">
    <property type="entry name" value="Protein kinase-like (PK-like)"/>
    <property type="match status" value="1"/>
</dbReference>
<keyword evidence="3" id="KW-0808">Transferase</keyword>
<protein>
    <recommendedName>
        <fullName evidence="1">non-specific serine/threonine protein kinase</fullName>
        <ecNumber evidence="1">2.7.11.1</ecNumber>
    </recommendedName>
</protein>
<dbReference type="InterPro" id="IPR011009">
    <property type="entry name" value="Kinase-like_dom_sf"/>
</dbReference>